<sequence length="246" mass="28335">MDISQYFQYYNCLKLDVEDIQTDAQTRIQLMANNVPETTATSRREIPVWIYWQKDFILQSYWRKVNFCFPGSEIPEWVSNQNEGSSLTIDLPPHWYNNNFTGLVLCIVASCDSSNGGYSSVDCTCNFIDSDSDCKKNICSLRISHDKTTLEHPKSDHVFVKYSKSGSSLSSMYSLCQKVRFQFSPTNDCCKVKKCGVHPVNSEYKEESGDRHRKRGSRKGYGKIRIKKQNIVYEVKSSLTNWTDNC</sequence>
<name>A0AAD5P155_ACENE</name>
<accession>A0AAD5P155</accession>
<dbReference type="Proteomes" id="UP001064489">
    <property type="component" value="Chromosome 1"/>
</dbReference>
<reference evidence="4" key="2">
    <citation type="submission" date="2023-02" db="EMBL/GenBank/DDBJ databases">
        <authorList>
            <person name="Swenson N.G."/>
            <person name="Wegrzyn J.L."/>
            <person name="Mcevoy S.L."/>
        </authorList>
    </citation>
    <scope>NUCLEOTIDE SEQUENCE</scope>
    <source>
        <strain evidence="4">91603</strain>
        <tissue evidence="4">Leaf</tissue>
    </source>
</reference>
<evidence type="ECO:0000259" key="3">
    <source>
        <dbReference type="Pfam" id="PF20160"/>
    </source>
</evidence>
<keyword evidence="5" id="KW-1185">Reference proteome</keyword>
<feature type="domain" description="C-JID" evidence="3">
    <location>
        <begin position="69"/>
        <end position="200"/>
    </location>
</feature>
<evidence type="ECO:0000313" key="5">
    <source>
        <dbReference type="Proteomes" id="UP001064489"/>
    </source>
</evidence>
<reference evidence="4" key="1">
    <citation type="journal article" date="2022" name="Plant J.">
        <title>Strategies of tolerance reflected in two North American maple genomes.</title>
        <authorList>
            <person name="McEvoy S.L."/>
            <person name="Sezen U.U."/>
            <person name="Trouern-Trend A."/>
            <person name="McMahon S.M."/>
            <person name="Schaberg P.G."/>
            <person name="Yang J."/>
            <person name="Wegrzyn J.L."/>
            <person name="Swenson N.G."/>
        </authorList>
    </citation>
    <scope>NUCLEOTIDE SEQUENCE</scope>
    <source>
        <strain evidence="4">91603</strain>
    </source>
</reference>
<organism evidence="4 5">
    <name type="scientific">Acer negundo</name>
    <name type="common">Box elder</name>
    <dbReference type="NCBI Taxonomy" id="4023"/>
    <lineage>
        <taxon>Eukaryota</taxon>
        <taxon>Viridiplantae</taxon>
        <taxon>Streptophyta</taxon>
        <taxon>Embryophyta</taxon>
        <taxon>Tracheophyta</taxon>
        <taxon>Spermatophyta</taxon>
        <taxon>Magnoliopsida</taxon>
        <taxon>eudicotyledons</taxon>
        <taxon>Gunneridae</taxon>
        <taxon>Pentapetalae</taxon>
        <taxon>rosids</taxon>
        <taxon>malvids</taxon>
        <taxon>Sapindales</taxon>
        <taxon>Sapindaceae</taxon>
        <taxon>Hippocastanoideae</taxon>
        <taxon>Acereae</taxon>
        <taxon>Acer</taxon>
    </lineage>
</organism>
<gene>
    <name evidence="4" type="ORF">LWI28_006203</name>
</gene>
<proteinExistence type="predicted"/>
<evidence type="ECO:0000256" key="2">
    <source>
        <dbReference type="ARBA" id="ARBA00022737"/>
    </source>
</evidence>
<comment type="caution">
    <text evidence="4">The sequence shown here is derived from an EMBL/GenBank/DDBJ whole genome shotgun (WGS) entry which is preliminary data.</text>
</comment>
<dbReference type="AlphaFoldDB" id="A0AAD5P155"/>
<evidence type="ECO:0000256" key="1">
    <source>
        <dbReference type="ARBA" id="ARBA00022614"/>
    </source>
</evidence>
<keyword evidence="2" id="KW-0677">Repeat</keyword>
<dbReference type="Pfam" id="PF20160">
    <property type="entry name" value="C-JID"/>
    <property type="match status" value="1"/>
</dbReference>
<dbReference type="EMBL" id="JAJSOW010000003">
    <property type="protein sequence ID" value="KAI9194457.1"/>
    <property type="molecule type" value="Genomic_DNA"/>
</dbReference>
<evidence type="ECO:0000313" key="4">
    <source>
        <dbReference type="EMBL" id="KAI9194457.1"/>
    </source>
</evidence>
<protein>
    <recommendedName>
        <fullName evidence="3">C-JID domain-containing protein</fullName>
    </recommendedName>
</protein>
<keyword evidence="1" id="KW-0433">Leucine-rich repeat</keyword>
<dbReference type="InterPro" id="IPR045344">
    <property type="entry name" value="C-JID"/>
</dbReference>